<evidence type="ECO:0000256" key="9">
    <source>
        <dbReference type="ARBA" id="ARBA00022989"/>
    </source>
</evidence>
<evidence type="ECO:0000256" key="5">
    <source>
        <dbReference type="ARBA" id="ARBA00022692"/>
    </source>
</evidence>
<dbReference type="RefSeq" id="WP_264142337.1">
    <property type="nucleotide sequence ID" value="NZ_JAOYEY010000032.1"/>
</dbReference>
<keyword evidence="3" id="KW-1003">Cell membrane</keyword>
<protein>
    <submittedName>
        <fullName evidence="15">M48 family metallopeptidase</fullName>
    </submittedName>
</protein>
<feature type="repeat" description="ANK" evidence="12">
    <location>
        <begin position="378"/>
        <end position="410"/>
    </location>
</feature>
<keyword evidence="16" id="KW-1185">Reference proteome</keyword>
<dbReference type="InterPro" id="IPR050083">
    <property type="entry name" value="HtpX_protease"/>
</dbReference>
<dbReference type="InterPro" id="IPR001915">
    <property type="entry name" value="Peptidase_M48"/>
</dbReference>
<dbReference type="Gene3D" id="3.30.2010.10">
    <property type="entry name" value="Metalloproteases ('zincins'), catalytic domain"/>
    <property type="match status" value="1"/>
</dbReference>
<keyword evidence="9 13" id="KW-1133">Transmembrane helix</keyword>
<keyword evidence="4" id="KW-0645">Protease</keyword>
<keyword evidence="10" id="KW-0482">Metalloprotease</keyword>
<evidence type="ECO:0000256" key="10">
    <source>
        <dbReference type="ARBA" id="ARBA00023049"/>
    </source>
</evidence>
<proteinExistence type="predicted"/>
<keyword evidence="12" id="KW-0040">ANK repeat</keyword>
<feature type="repeat" description="ANK" evidence="12">
    <location>
        <begin position="345"/>
        <end position="377"/>
    </location>
</feature>
<evidence type="ECO:0000259" key="14">
    <source>
        <dbReference type="Pfam" id="PF01435"/>
    </source>
</evidence>
<dbReference type="Proteomes" id="UP001526147">
    <property type="component" value="Unassembled WGS sequence"/>
</dbReference>
<keyword evidence="11 13" id="KW-0472">Membrane</keyword>
<dbReference type="PROSITE" id="PS50297">
    <property type="entry name" value="ANK_REP_REGION"/>
    <property type="match status" value="2"/>
</dbReference>
<gene>
    <name evidence="15" type="ORF">OIH86_07930</name>
</gene>
<keyword evidence="5 13" id="KW-0812">Transmembrane</keyword>
<dbReference type="SMART" id="SM00248">
    <property type="entry name" value="ANK"/>
    <property type="match status" value="4"/>
</dbReference>
<feature type="transmembrane region" description="Helical" evidence="13">
    <location>
        <begin position="265"/>
        <end position="291"/>
    </location>
</feature>
<reference evidence="15 16" key="1">
    <citation type="submission" date="2022-10" db="EMBL/GenBank/DDBJ databases">
        <title>Draft genome assembly of moderately radiation resistant bacterium Metabacillus halosaccharovorans.</title>
        <authorList>
            <person name="Pal S."/>
            <person name="Gopinathan A."/>
        </authorList>
    </citation>
    <scope>NUCLEOTIDE SEQUENCE [LARGE SCALE GENOMIC DNA]</scope>
    <source>
        <strain evidence="15 16">VITHBRA001</strain>
    </source>
</reference>
<feature type="transmembrane region" description="Helical" evidence="13">
    <location>
        <begin position="12"/>
        <end position="31"/>
    </location>
</feature>
<dbReference type="Pfam" id="PF01435">
    <property type="entry name" value="Peptidase_M48"/>
    <property type="match status" value="1"/>
</dbReference>
<keyword evidence="6" id="KW-0479">Metal-binding</keyword>
<feature type="domain" description="Peptidase M48" evidence="14">
    <location>
        <begin position="68"/>
        <end position="159"/>
    </location>
</feature>
<evidence type="ECO:0000256" key="1">
    <source>
        <dbReference type="ARBA" id="ARBA00001947"/>
    </source>
</evidence>
<dbReference type="PANTHER" id="PTHR43221">
    <property type="entry name" value="PROTEASE HTPX"/>
    <property type="match status" value="1"/>
</dbReference>
<dbReference type="InterPro" id="IPR002110">
    <property type="entry name" value="Ankyrin_rpt"/>
</dbReference>
<evidence type="ECO:0000256" key="6">
    <source>
        <dbReference type="ARBA" id="ARBA00022723"/>
    </source>
</evidence>
<organism evidence="15 16">
    <name type="scientific">Metabacillus halosaccharovorans</name>
    <dbReference type="NCBI Taxonomy" id="930124"/>
    <lineage>
        <taxon>Bacteria</taxon>
        <taxon>Bacillati</taxon>
        <taxon>Bacillota</taxon>
        <taxon>Bacilli</taxon>
        <taxon>Bacillales</taxon>
        <taxon>Bacillaceae</taxon>
        <taxon>Metabacillus</taxon>
    </lineage>
</organism>
<evidence type="ECO:0000256" key="7">
    <source>
        <dbReference type="ARBA" id="ARBA00022801"/>
    </source>
</evidence>
<keyword evidence="8" id="KW-0862">Zinc</keyword>
<evidence type="ECO:0000256" key="12">
    <source>
        <dbReference type="PROSITE-ProRule" id="PRU00023"/>
    </source>
</evidence>
<dbReference type="SUPFAM" id="SSF48403">
    <property type="entry name" value="Ankyrin repeat"/>
    <property type="match status" value="1"/>
</dbReference>
<dbReference type="EMBL" id="JAOYEY010000032">
    <property type="protein sequence ID" value="MCV9885580.1"/>
    <property type="molecule type" value="Genomic_DNA"/>
</dbReference>
<evidence type="ECO:0000256" key="2">
    <source>
        <dbReference type="ARBA" id="ARBA00004651"/>
    </source>
</evidence>
<evidence type="ECO:0000256" key="11">
    <source>
        <dbReference type="ARBA" id="ARBA00023136"/>
    </source>
</evidence>
<evidence type="ECO:0000313" key="15">
    <source>
        <dbReference type="EMBL" id="MCV9885580.1"/>
    </source>
</evidence>
<name>A0ABT3DEU6_9BACI</name>
<keyword evidence="7" id="KW-0378">Hydrolase</keyword>
<comment type="caution">
    <text evidence="15">The sequence shown here is derived from an EMBL/GenBank/DDBJ whole genome shotgun (WGS) entry which is preliminary data.</text>
</comment>
<evidence type="ECO:0000256" key="8">
    <source>
        <dbReference type="ARBA" id="ARBA00022833"/>
    </source>
</evidence>
<dbReference type="CDD" id="cd07325">
    <property type="entry name" value="M48_Ste24p_like"/>
    <property type="match status" value="1"/>
</dbReference>
<dbReference type="Pfam" id="PF12796">
    <property type="entry name" value="Ank_2"/>
    <property type="match status" value="1"/>
</dbReference>
<evidence type="ECO:0000256" key="3">
    <source>
        <dbReference type="ARBA" id="ARBA00022475"/>
    </source>
</evidence>
<dbReference type="InterPro" id="IPR036770">
    <property type="entry name" value="Ankyrin_rpt-contain_sf"/>
</dbReference>
<evidence type="ECO:0000313" key="16">
    <source>
        <dbReference type="Proteomes" id="UP001526147"/>
    </source>
</evidence>
<dbReference type="Gene3D" id="1.25.40.20">
    <property type="entry name" value="Ankyrin repeat-containing domain"/>
    <property type="match status" value="2"/>
</dbReference>
<evidence type="ECO:0000256" key="13">
    <source>
        <dbReference type="SAM" id="Phobius"/>
    </source>
</evidence>
<sequence>MKENQLVHKHEETLFIICVITTCLAALYLLISIVGVFIFLAFALLSLFSHVISMSHIQLNGVRLRETQFPDLYEKVVHLSTKMELKNIPEVYILESGGLLNAFATKVLAISGKNMVVLYSDFVDIADESPDFDIDYIIAHELAHLKRNHITKSIFVSLAMWIPFLGTSYLRMAEYTCDRMAAFYTEKPQNAINGLLILAAGRRLYNKVNLNDFLEQYNEKKGFFATLTELLSTHPPIPKRIHEIESFMNADNQPTVTLVSKTKQVVFIIVLVFFLLPGLFIGLTVGTAFVISKLDFLSGLADPYSYEEEYNYEDEPLMQSIVDNDQETVEQLLEDGSDPNTINEFGESALMVAIMNEKLDIVPMLLEYGADPNHQDDYGWTPLMSAVVAGDLESGKLLLESGADPTLQDTDGLSAMDYANDYDNQEFIQLLDSYINDPSMF</sequence>
<feature type="transmembrane region" description="Helical" evidence="13">
    <location>
        <begin position="154"/>
        <end position="172"/>
    </location>
</feature>
<dbReference type="PANTHER" id="PTHR43221:SF1">
    <property type="entry name" value="PROTEASE HTPX"/>
    <property type="match status" value="1"/>
</dbReference>
<accession>A0ABT3DEU6</accession>
<evidence type="ECO:0000256" key="4">
    <source>
        <dbReference type="ARBA" id="ARBA00022670"/>
    </source>
</evidence>
<dbReference type="PROSITE" id="PS50088">
    <property type="entry name" value="ANK_REPEAT"/>
    <property type="match status" value="2"/>
</dbReference>
<comment type="cofactor">
    <cofactor evidence="1">
        <name>Zn(2+)</name>
        <dbReference type="ChEBI" id="CHEBI:29105"/>
    </cofactor>
</comment>
<comment type="subcellular location">
    <subcellularLocation>
        <location evidence="2">Cell membrane</location>
        <topology evidence="2">Multi-pass membrane protein</topology>
    </subcellularLocation>
</comment>